<evidence type="ECO:0000256" key="1">
    <source>
        <dbReference type="SAM" id="MobiDB-lite"/>
    </source>
</evidence>
<sequence length="491" mass="54362">MSIRSLYTSSRAPYNSHYPPPVTSSASTGAHRVWHPQTSISRQYLTAAHGIFRPGHLNPTKPGPLHLLQNPRGPTPVLEERSRTLRSKAWGWGAPPLLHISFRQWAELHFAFPHQDQKKKLSLAHPIQSLGSSGQLDTSPSSVTTPLRTTLASFPFIFEKQTHNTNLDISLVYQLVAEPTLATIASYQSHHHLQQLLQVSSKCGYVCPLQVRQESRPRSTMVLDLHRFLAEPSGQCSSISQLQLLPKPQPKLKLNFISIRAQTSAQARKRKYAEPKLTLPSSSSGVFFALLLVAGYAGLTTLQLGQYVNDKVLHFTTFFLLTIVFYWILDTNRRRTLNLTLTVCTFILGVGSEFLQGFLPNGREFDFYDIVANVVGSLAGIGLCSWYHKRMLERKRRTKTYQAVPGEDEEDVELGEGHETGVVEASGARDGGAGVGAGASSGGRSLEEEVDNWDENQVDDWEEEDGDGDIGGVKSKDMDTGDIGDSKKRAD</sequence>
<proteinExistence type="predicted"/>
<feature type="transmembrane region" description="Helical" evidence="2">
    <location>
        <begin position="367"/>
        <end position="387"/>
    </location>
</feature>
<organism evidence="4 5">
    <name type="scientific">Colletotrichum melonis</name>
    <dbReference type="NCBI Taxonomy" id="1209925"/>
    <lineage>
        <taxon>Eukaryota</taxon>
        <taxon>Fungi</taxon>
        <taxon>Dikarya</taxon>
        <taxon>Ascomycota</taxon>
        <taxon>Pezizomycotina</taxon>
        <taxon>Sordariomycetes</taxon>
        <taxon>Hypocreomycetidae</taxon>
        <taxon>Glomerellales</taxon>
        <taxon>Glomerellaceae</taxon>
        <taxon>Colletotrichum</taxon>
        <taxon>Colletotrichum acutatum species complex</taxon>
    </lineage>
</organism>
<protein>
    <submittedName>
        <fullName evidence="4">VanZ like family protein</fullName>
    </submittedName>
</protein>
<evidence type="ECO:0000313" key="4">
    <source>
        <dbReference type="EMBL" id="KAK1451471.1"/>
    </source>
</evidence>
<feature type="domain" description="VanZ-like" evidence="3">
    <location>
        <begin position="304"/>
        <end position="386"/>
    </location>
</feature>
<dbReference type="PANTHER" id="PTHR28008">
    <property type="entry name" value="DOMAIN PROTEIN, PUTATIVE (AFU_ORTHOLOGUE AFUA_3G10980)-RELATED"/>
    <property type="match status" value="1"/>
</dbReference>
<dbReference type="Pfam" id="PF04892">
    <property type="entry name" value="VanZ"/>
    <property type="match status" value="1"/>
</dbReference>
<feature type="compositionally biased region" description="Acidic residues" evidence="1">
    <location>
        <begin position="448"/>
        <end position="468"/>
    </location>
</feature>
<keyword evidence="2" id="KW-1133">Transmembrane helix</keyword>
<dbReference type="PANTHER" id="PTHR28008:SF1">
    <property type="entry name" value="DOMAIN PROTEIN, PUTATIVE (AFU_ORTHOLOGUE AFUA_3G10980)-RELATED"/>
    <property type="match status" value="1"/>
</dbReference>
<dbReference type="AlphaFoldDB" id="A0AAI9U6U0"/>
<accession>A0AAI9U6U0</accession>
<evidence type="ECO:0000259" key="3">
    <source>
        <dbReference type="Pfam" id="PF04892"/>
    </source>
</evidence>
<evidence type="ECO:0000313" key="5">
    <source>
        <dbReference type="Proteomes" id="UP001239795"/>
    </source>
</evidence>
<dbReference type="InterPro" id="IPR006976">
    <property type="entry name" value="VanZ-like"/>
</dbReference>
<feature type="transmembrane region" description="Helical" evidence="2">
    <location>
        <begin position="311"/>
        <end position="329"/>
    </location>
</feature>
<feature type="compositionally biased region" description="Basic and acidic residues" evidence="1">
    <location>
        <begin position="474"/>
        <end position="491"/>
    </location>
</feature>
<dbReference type="EMBL" id="MLGG01000046">
    <property type="protein sequence ID" value="KAK1451471.1"/>
    <property type="molecule type" value="Genomic_DNA"/>
</dbReference>
<dbReference type="Proteomes" id="UP001239795">
    <property type="component" value="Unassembled WGS sequence"/>
</dbReference>
<comment type="caution">
    <text evidence="4">The sequence shown here is derived from an EMBL/GenBank/DDBJ whole genome shotgun (WGS) entry which is preliminary data.</text>
</comment>
<feature type="region of interest" description="Disordered" evidence="1">
    <location>
        <begin position="423"/>
        <end position="491"/>
    </location>
</feature>
<keyword evidence="2" id="KW-0812">Transmembrane</keyword>
<feature type="compositionally biased region" description="Gly residues" evidence="1">
    <location>
        <begin position="429"/>
        <end position="441"/>
    </location>
</feature>
<reference evidence="4 5" key="1">
    <citation type="submission" date="2016-10" db="EMBL/GenBank/DDBJ databases">
        <title>The genome sequence of Colletotrichum fioriniae PJ7.</title>
        <authorList>
            <person name="Baroncelli R."/>
        </authorList>
    </citation>
    <scope>NUCLEOTIDE SEQUENCE [LARGE SCALE GENOMIC DNA]</scope>
    <source>
        <strain evidence="4">Col 31</strain>
    </source>
</reference>
<dbReference type="NCBIfam" id="NF037970">
    <property type="entry name" value="vanZ_1"/>
    <property type="match status" value="1"/>
</dbReference>
<gene>
    <name evidence="4" type="ORF">CMEL01_06045</name>
</gene>
<keyword evidence="5" id="KW-1185">Reference proteome</keyword>
<feature type="transmembrane region" description="Helical" evidence="2">
    <location>
        <begin position="277"/>
        <end position="299"/>
    </location>
</feature>
<keyword evidence="2" id="KW-0472">Membrane</keyword>
<name>A0AAI9U6U0_9PEZI</name>
<evidence type="ECO:0000256" key="2">
    <source>
        <dbReference type="SAM" id="Phobius"/>
    </source>
</evidence>
<feature type="transmembrane region" description="Helical" evidence="2">
    <location>
        <begin position="336"/>
        <end position="355"/>
    </location>
</feature>